<accession>A0A2Z7DIP8</accession>
<evidence type="ECO:0000313" key="2">
    <source>
        <dbReference type="Proteomes" id="UP000250235"/>
    </source>
</evidence>
<gene>
    <name evidence="1" type="ORF">F511_35158</name>
</gene>
<sequence>MRAYVLEYVNIPVNPTVKWEPTWKALNHRALRKMGKNERFPRQTTMNTLQESCIRLEFINPSETMVN</sequence>
<name>A0A2Z7DIP8_9LAMI</name>
<protein>
    <submittedName>
        <fullName evidence="1">Uncharacterized protein</fullName>
    </submittedName>
</protein>
<keyword evidence="2" id="KW-1185">Reference proteome</keyword>
<dbReference type="EMBL" id="KQ987298">
    <property type="protein sequence ID" value="KZV57408.1"/>
    <property type="molecule type" value="Genomic_DNA"/>
</dbReference>
<reference evidence="1 2" key="1">
    <citation type="journal article" date="2015" name="Proc. Natl. Acad. Sci. U.S.A.">
        <title>The resurrection genome of Boea hygrometrica: A blueprint for survival of dehydration.</title>
        <authorList>
            <person name="Xiao L."/>
            <person name="Yang G."/>
            <person name="Zhang L."/>
            <person name="Yang X."/>
            <person name="Zhao S."/>
            <person name="Ji Z."/>
            <person name="Zhou Q."/>
            <person name="Hu M."/>
            <person name="Wang Y."/>
            <person name="Chen M."/>
            <person name="Xu Y."/>
            <person name="Jin H."/>
            <person name="Xiao X."/>
            <person name="Hu G."/>
            <person name="Bao F."/>
            <person name="Hu Y."/>
            <person name="Wan P."/>
            <person name="Li L."/>
            <person name="Deng X."/>
            <person name="Kuang T."/>
            <person name="Xiang C."/>
            <person name="Zhu J.K."/>
            <person name="Oliver M.J."/>
            <person name="He Y."/>
        </authorList>
    </citation>
    <scope>NUCLEOTIDE SEQUENCE [LARGE SCALE GENOMIC DNA]</scope>
    <source>
        <strain evidence="2">cv. XS01</strain>
    </source>
</reference>
<proteinExistence type="predicted"/>
<dbReference type="Proteomes" id="UP000250235">
    <property type="component" value="Unassembled WGS sequence"/>
</dbReference>
<evidence type="ECO:0000313" key="1">
    <source>
        <dbReference type="EMBL" id="KZV57408.1"/>
    </source>
</evidence>
<organism evidence="1 2">
    <name type="scientific">Dorcoceras hygrometricum</name>
    <dbReference type="NCBI Taxonomy" id="472368"/>
    <lineage>
        <taxon>Eukaryota</taxon>
        <taxon>Viridiplantae</taxon>
        <taxon>Streptophyta</taxon>
        <taxon>Embryophyta</taxon>
        <taxon>Tracheophyta</taxon>
        <taxon>Spermatophyta</taxon>
        <taxon>Magnoliopsida</taxon>
        <taxon>eudicotyledons</taxon>
        <taxon>Gunneridae</taxon>
        <taxon>Pentapetalae</taxon>
        <taxon>asterids</taxon>
        <taxon>lamiids</taxon>
        <taxon>Lamiales</taxon>
        <taxon>Gesneriaceae</taxon>
        <taxon>Didymocarpoideae</taxon>
        <taxon>Trichosporeae</taxon>
        <taxon>Loxocarpinae</taxon>
        <taxon>Dorcoceras</taxon>
    </lineage>
</organism>
<dbReference type="AlphaFoldDB" id="A0A2Z7DIP8"/>